<reference evidence="2 3" key="1">
    <citation type="submission" date="2016-01" db="EMBL/GenBank/DDBJ databases">
        <title>The new phylogeny of the genus Mycobacterium.</title>
        <authorList>
            <person name="Tarcisio F."/>
            <person name="Conor M."/>
            <person name="Antonella G."/>
            <person name="Elisabetta G."/>
            <person name="Giulia F.S."/>
            <person name="Sara T."/>
            <person name="Anna F."/>
            <person name="Clotilde B."/>
            <person name="Roberto B."/>
            <person name="Veronica D.S."/>
            <person name="Fabio R."/>
            <person name="Monica P."/>
            <person name="Olivier J."/>
            <person name="Enrico T."/>
            <person name="Nicola S."/>
        </authorList>
    </citation>
    <scope>NUCLEOTIDE SEQUENCE [LARGE SCALE GENOMIC DNA]</scope>
    <source>
        <strain evidence="2 3">DSM 44852</strain>
    </source>
</reference>
<dbReference type="InterPro" id="IPR011009">
    <property type="entry name" value="Kinase-like_dom_sf"/>
</dbReference>
<dbReference type="OrthoDB" id="141068at2"/>
<name>A0A1X1UBX0_MYCFL</name>
<accession>A0A1X1UBX0</accession>
<proteinExistence type="predicted"/>
<dbReference type="Gene3D" id="3.90.1200.10">
    <property type="match status" value="1"/>
</dbReference>
<dbReference type="RefSeq" id="WP_085221379.1">
    <property type="nucleotide sequence ID" value="NZ_AP022576.1"/>
</dbReference>
<dbReference type="Proteomes" id="UP000193010">
    <property type="component" value="Unassembled WGS sequence"/>
</dbReference>
<feature type="domain" description="Aminoglycoside phosphotransferase" evidence="1">
    <location>
        <begin position="119"/>
        <end position="329"/>
    </location>
</feature>
<dbReference type="STRING" id="292462.AWC05_17075"/>
<evidence type="ECO:0000259" key="1">
    <source>
        <dbReference type="Pfam" id="PF01636"/>
    </source>
</evidence>
<evidence type="ECO:0000313" key="2">
    <source>
        <dbReference type="EMBL" id="ORV54317.1"/>
    </source>
</evidence>
<dbReference type="InterPro" id="IPR002575">
    <property type="entry name" value="Aminoglycoside_PTrfase"/>
</dbReference>
<comment type="caution">
    <text evidence="2">The sequence shown here is derived from an EMBL/GenBank/DDBJ whole genome shotgun (WGS) entry which is preliminary data.</text>
</comment>
<dbReference type="Pfam" id="PF01636">
    <property type="entry name" value="APH"/>
    <property type="match status" value="1"/>
</dbReference>
<evidence type="ECO:0000313" key="3">
    <source>
        <dbReference type="Proteomes" id="UP000193010"/>
    </source>
</evidence>
<keyword evidence="3" id="KW-1185">Reference proteome</keyword>
<organism evidence="2 3">
    <name type="scientific">Mycobacterium florentinum</name>
    <dbReference type="NCBI Taxonomy" id="292462"/>
    <lineage>
        <taxon>Bacteria</taxon>
        <taxon>Bacillati</taxon>
        <taxon>Actinomycetota</taxon>
        <taxon>Actinomycetes</taxon>
        <taxon>Mycobacteriales</taxon>
        <taxon>Mycobacteriaceae</taxon>
        <taxon>Mycobacterium</taxon>
        <taxon>Mycobacterium simiae complex</taxon>
    </lineage>
</organism>
<protein>
    <recommendedName>
        <fullName evidence="1">Aminoglycoside phosphotransferase domain-containing protein</fullName>
    </recommendedName>
</protein>
<dbReference type="AlphaFoldDB" id="A0A1X1UBX0"/>
<sequence length="399" mass="44588">MSASSNLRPANYKLWLAKRALSIGAQMIGERFRPPELRSRADVPRNGTELNEQWLTDVLCHEHPGARVTSYATPGGSVGTSTRTALRVTYNAAGQDAGLPTMLFTKTTAQLSQRLVLGAAEVLHGETNFYQKFRPAVTMEAPKGYWGGVDESSWRSMILMEDVAVTKGAQFIRPTTPLTRGQVEDVLLNMAAYHGVWWEAPELKILKNPTDHFNNVAQFIDFERRCAVGMERAKSVIPAQLYGQADRLWRGTKKSLEILTEVLPPTLLHGDSHAGQTYITGNGRMGLGDWQATMQGGWAYDYAYFVSSACEPDDRRKWERDLLELYLEGLDGAGGKAPGFDEAWLRYRQCLFYPYSAWAFTIGRAFYQPKMQPVDVCLTIIERIATAIDDLDSFEALGI</sequence>
<dbReference type="SUPFAM" id="SSF56112">
    <property type="entry name" value="Protein kinase-like (PK-like)"/>
    <property type="match status" value="1"/>
</dbReference>
<gene>
    <name evidence="2" type="ORF">AWC05_17075</name>
</gene>
<dbReference type="EMBL" id="LQOV01000008">
    <property type="protein sequence ID" value="ORV54317.1"/>
    <property type="molecule type" value="Genomic_DNA"/>
</dbReference>